<dbReference type="Pfam" id="PF07730">
    <property type="entry name" value="HisKA_3"/>
    <property type="match status" value="1"/>
</dbReference>
<keyword evidence="3" id="KW-0597">Phosphoprotein</keyword>
<dbReference type="AlphaFoldDB" id="A0A1G6HCM4"/>
<comment type="catalytic activity">
    <reaction evidence="1">
        <text>ATP + protein L-histidine = ADP + protein N-phospho-L-histidine.</text>
        <dbReference type="EC" id="2.7.13.3"/>
    </reaction>
</comment>
<evidence type="ECO:0000256" key="3">
    <source>
        <dbReference type="ARBA" id="ARBA00022553"/>
    </source>
</evidence>
<feature type="transmembrane region" description="Helical" evidence="9">
    <location>
        <begin position="55"/>
        <end position="80"/>
    </location>
</feature>
<keyword evidence="6 11" id="KW-0418">Kinase</keyword>
<reference evidence="12" key="1">
    <citation type="submission" date="2016-09" db="EMBL/GenBank/DDBJ databases">
        <authorList>
            <person name="Varghese N."/>
            <person name="Submissions S."/>
        </authorList>
    </citation>
    <scope>NUCLEOTIDE SEQUENCE [LARGE SCALE GENOMIC DNA]</scope>
    <source>
        <strain evidence="12">25nlg</strain>
    </source>
</reference>
<dbReference type="Gene3D" id="1.20.5.1930">
    <property type="match status" value="1"/>
</dbReference>
<feature type="transmembrane region" description="Helical" evidence="9">
    <location>
        <begin position="125"/>
        <end position="143"/>
    </location>
</feature>
<dbReference type="InterPro" id="IPR011712">
    <property type="entry name" value="Sig_transdc_His_kin_sub3_dim/P"/>
</dbReference>
<dbReference type="PANTHER" id="PTHR24421">
    <property type="entry name" value="NITRATE/NITRITE SENSOR PROTEIN NARX-RELATED"/>
    <property type="match status" value="1"/>
</dbReference>
<keyword evidence="7" id="KW-0067">ATP-binding</keyword>
<dbReference type="PANTHER" id="PTHR24421:SF10">
    <property type="entry name" value="NITRATE_NITRITE SENSOR PROTEIN NARQ"/>
    <property type="match status" value="1"/>
</dbReference>
<evidence type="ECO:0000256" key="7">
    <source>
        <dbReference type="ARBA" id="ARBA00022840"/>
    </source>
</evidence>
<dbReference type="RefSeq" id="WP_090775028.1">
    <property type="nucleotide sequence ID" value="NZ_FMYM01000003.1"/>
</dbReference>
<protein>
    <recommendedName>
        <fullName evidence="2">histidine kinase</fullName>
        <ecNumber evidence="2">2.7.13.3</ecNumber>
    </recommendedName>
</protein>
<accession>A0A1G6HCM4</accession>
<evidence type="ECO:0000256" key="2">
    <source>
        <dbReference type="ARBA" id="ARBA00012438"/>
    </source>
</evidence>
<keyword evidence="8" id="KW-0902">Two-component regulatory system</keyword>
<dbReference type="Proteomes" id="UP000242662">
    <property type="component" value="Unassembled WGS sequence"/>
</dbReference>
<organism evidence="11 12">
    <name type="scientific">Shouchella lonarensis</name>
    <dbReference type="NCBI Taxonomy" id="1464122"/>
    <lineage>
        <taxon>Bacteria</taxon>
        <taxon>Bacillati</taxon>
        <taxon>Bacillota</taxon>
        <taxon>Bacilli</taxon>
        <taxon>Bacillales</taxon>
        <taxon>Bacillaceae</taxon>
        <taxon>Shouchella</taxon>
    </lineage>
</organism>
<keyword evidence="9" id="KW-1133">Transmembrane helix</keyword>
<dbReference type="CDD" id="cd16917">
    <property type="entry name" value="HATPase_UhpB-NarQ-NarX-like"/>
    <property type="match status" value="1"/>
</dbReference>
<keyword evidence="12" id="KW-1185">Reference proteome</keyword>
<dbReference type="STRING" id="1464122.SAMN05421737_103179"/>
<evidence type="ECO:0000256" key="6">
    <source>
        <dbReference type="ARBA" id="ARBA00022777"/>
    </source>
</evidence>
<keyword evidence="9" id="KW-0812">Transmembrane</keyword>
<keyword evidence="9" id="KW-0472">Membrane</keyword>
<evidence type="ECO:0000313" key="11">
    <source>
        <dbReference type="EMBL" id="SDB91903.1"/>
    </source>
</evidence>
<dbReference type="GO" id="GO:0046983">
    <property type="term" value="F:protein dimerization activity"/>
    <property type="evidence" value="ECO:0007669"/>
    <property type="project" value="InterPro"/>
</dbReference>
<dbReference type="GO" id="GO:0016020">
    <property type="term" value="C:membrane"/>
    <property type="evidence" value="ECO:0007669"/>
    <property type="project" value="InterPro"/>
</dbReference>
<evidence type="ECO:0000256" key="8">
    <source>
        <dbReference type="ARBA" id="ARBA00023012"/>
    </source>
</evidence>
<keyword evidence="4" id="KW-0808">Transferase</keyword>
<dbReference type="EMBL" id="FMYM01000003">
    <property type="protein sequence ID" value="SDB91903.1"/>
    <property type="molecule type" value="Genomic_DNA"/>
</dbReference>
<gene>
    <name evidence="11" type="ORF">SAMN05421737_103179</name>
</gene>
<dbReference type="InterPro" id="IPR050482">
    <property type="entry name" value="Sensor_HK_TwoCompSys"/>
</dbReference>
<dbReference type="InterPro" id="IPR036890">
    <property type="entry name" value="HATPase_C_sf"/>
</dbReference>
<evidence type="ECO:0000256" key="1">
    <source>
        <dbReference type="ARBA" id="ARBA00000085"/>
    </source>
</evidence>
<feature type="domain" description="Signal transduction histidine kinase subgroup 3 dimerisation and phosphoacceptor" evidence="10">
    <location>
        <begin position="182"/>
        <end position="244"/>
    </location>
</feature>
<feature type="transmembrane region" description="Helical" evidence="9">
    <location>
        <begin position="31"/>
        <end position="49"/>
    </location>
</feature>
<evidence type="ECO:0000256" key="4">
    <source>
        <dbReference type="ARBA" id="ARBA00022679"/>
    </source>
</evidence>
<dbReference type="GO" id="GO:0005524">
    <property type="term" value="F:ATP binding"/>
    <property type="evidence" value="ECO:0007669"/>
    <property type="project" value="UniProtKB-KW"/>
</dbReference>
<evidence type="ECO:0000256" key="5">
    <source>
        <dbReference type="ARBA" id="ARBA00022741"/>
    </source>
</evidence>
<dbReference type="Gene3D" id="3.30.565.10">
    <property type="entry name" value="Histidine kinase-like ATPase, C-terminal domain"/>
    <property type="match status" value="1"/>
</dbReference>
<evidence type="ECO:0000313" key="12">
    <source>
        <dbReference type="Proteomes" id="UP000242662"/>
    </source>
</evidence>
<dbReference type="EC" id="2.7.13.3" evidence="2"/>
<keyword evidence="5" id="KW-0547">Nucleotide-binding</keyword>
<feature type="transmembrane region" description="Helical" evidence="9">
    <location>
        <begin position="6"/>
        <end position="24"/>
    </location>
</feature>
<dbReference type="GO" id="GO:0000155">
    <property type="term" value="F:phosphorelay sensor kinase activity"/>
    <property type="evidence" value="ECO:0007669"/>
    <property type="project" value="InterPro"/>
</dbReference>
<name>A0A1G6HCM4_9BACI</name>
<dbReference type="OrthoDB" id="199946at2"/>
<sequence length="377" mass="43334">MTSFMFMVSLMLFIWGLIFTNELATIDEQATFIFIITGWLILYFLRPLIPVWKAWQLLLIISYTVIHLCLLSPESLYPWLMYYFFLVDVAMNEKGTNKTPIFIALGMIISGVSFIPFILDTVTYPIFFHLCILIVIFCAIIYLRHFKQENEALKDKWTSSSIEYRALKRHAYHSEQNARAEERTRIARDMHDSVGHQLTALMMQLEMTERKTGEKEVKSLVAQAKQMARDSLNETRQAVRALSDQTYGISSVLQLIRKLESESHIRVQLTTKEGALSASLTNEQYVTVYRFVQEGITNAMRHGFSREVTIILEVIGSSSYQMRVENRIHSLTPFEKGFGLIGLTERLESLDGRLDISRSATHFCLTGVFPLKGAIVK</sequence>
<evidence type="ECO:0000259" key="10">
    <source>
        <dbReference type="Pfam" id="PF07730"/>
    </source>
</evidence>
<evidence type="ECO:0000256" key="9">
    <source>
        <dbReference type="SAM" id="Phobius"/>
    </source>
</evidence>
<proteinExistence type="predicted"/>
<feature type="transmembrane region" description="Helical" evidence="9">
    <location>
        <begin position="101"/>
        <end position="119"/>
    </location>
</feature>